<organism evidence="2 3">
    <name type="scientific">Haemaphysalis longicornis</name>
    <name type="common">Bush tick</name>
    <dbReference type="NCBI Taxonomy" id="44386"/>
    <lineage>
        <taxon>Eukaryota</taxon>
        <taxon>Metazoa</taxon>
        <taxon>Ecdysozoa</taxon>
        <taxon>Arthropoda</taxon>
        <taxon>Chelicerata</taxon>
        <taxon>Arachnida</taxon>
        <taxon>Acari</taxon>
        <taxon>Parasitiformes</taxon>
        <taxon>Ixodida</taxon>
        <taxon>Ixodoidea</taxon>
        <taxon>Ixodidae</taxon>
        <taxon>Haemaphysalinae</taxon>
        <taxon>Haemaphysalis</taxon>
    </lineage>
</organism>
<evidence type="ECO:0000256" key="1">
    <source>
        <dbReference type="SAM" id="MobiDB-lite"/>
    </source>
</evidence>
<feature type="compositionally biased region" description="Basic residues" evidence="1">
    <location>
        <begin position="1"/>
        <end position="29"/>
    </location>
</feature>
<name>A0A9J6G5H0_HAELO</name>
<dbReference type="AlphaFoldDB" id="A0A9J6G5H0"/>
<evidence type="ECO:0000313" key="3">
    <source>
        <dbReference type="Proteomes" id="UP000821853"/>
    </source>
</evidence>
<feature type="region of interest" description="Disordered" evidence="1">
    <location>
        <begin position="1"/>
        <end position="91"/>
    </location>
</feature>
<sequence length="227" mass="25297">MVIFGRRRRRGRLCIRTGRRRSRRRRKNRPKDDEPREGNDDHRLEESERRSERRRMRRQRKDERASKKKKKDTKETRGIGRGGKGQQAATGFNVLGQEDPVASGTSRCVRACFSIELPPRRRRGWAPVAKWITGAALAATLDGASFTAAPSHGAVEGARTIRPEELSATSLILHSFAPGRSLLFCLPHLSSAFSLIPASRIRCLPGLSLSLAHSARGRAFIIADAGL</sequence>
<dbReference type="Proteomes" id="UP000821853">
    <property type="component" value="Chromosome 3"/>
</dbReference>
<dbReference type="VEuPathDB" id="VectorBase:HLOH_063087"/>
<feature type="compositionally biased region" description="Basic and acidic residues" evidence="1">
    <location>
        <begin position="30"/>
        <end position="51"/>
    </location>
</feature>
<proteinExistence type="predicted"/>
<keyword evidence="3" id="KW-1185">Reference proteome</keyword>
<reference evidence="2 3" key="1">
    <citation type="journal article" date="2020" name="Cell">
        <title>Large-Scale Comparative Analyses of Tick Genomes Elucidate Their Genetic Diversity and Vector Capacities.</title>
        <authorList>
            <consortium name="Tick Genome and Microbiome Consortium (TIGMIC)"/>
            <person name="Jia N."/>
            <person name="Wang J."/>
            <person name="Shi W."/>
            <person name="Du L."/>
            <person name="Sun Y."/>
            <person name="Zhan W."/>
            <person name="Jiang J.F."/>
            <person name="Wang Q."/>
            <person name="Zhang B."/>
            <person name="Ji P."/>
            <person name="Bell-Sakyi L."/>
            <person name="Cui X.M."/>
            <person name="Yuan T.T."/>
            <person name="Jiang B.G."/>
            <person name="Yang W.F."/>
            <person name="Lam T.T."/>
            <person name="Chang Q.C."/>
            <person name="Ding S.J."/>
            <person name="Wang X.J."/>
            <person name="Zhu J.G."/>
            <person name="Ruan X.D."/>
            <person name="Zhao L."/>
            <person name="Wei J.T."/>
            <person name="Ye R.Z."/>
            <person name="Que T.C."/>
            <person name="Du C.H."/>
            <person name="Zhou Y.H."/>
            <person name="Cheng J.X."/>
            <person name="Dai P.F."/>
            <person name="Guo W.B."/>
            <person name="Han X.H."/>
            <person name="Huang E.J."/>
            <person name="Li L.F."/>
            <person name="Wei W."/>
            <person name="Gao Y.C."/>
            <person name="Liu J.Z."/>
            <person name="Shao H.Z."/>
            <person name="Wang X."/>
            <person name="Wang C.C."/>
            <person name="Yang T.C."/>
            <person name="Huo Q.B."/>
            <person name="Li W."/>
            <person name="Chen H.Y."/>
            <person name="Chen S.E."/>
            <person name="Zhou L.G."/>
            <person name="Ni X.B."/>
            <person name="Tian J.H."/>
            <person name="Sheng Y."/>
            <person name="Liu T."/>
            <person name="Pan Y.S."/>
            <person name="Xia L.Y."/>
            <person name="Li J."/>
            <person name="Zhao F."/>
            <person name="Cao W.C."/>
        </authorList>
    </citation>
    <scope>NUCLEOTIDE SEQUENCE [LARGE SCALE GENOMIC DNA]</scope>
    <source>
        <strain evidence="2">HaeL-2018</strain>
    </source>
</reference>
<evidence type="ECO:0000313" key="2">
    <source>
        <dbReference type="EMBL" id="KAH9369945.1"/>
    </source>
</evidence>
<comment type="caution">
    <text evidence="2">The sequence shown here is derived from an EMBL/GenBank/DDBJ whole genome shotgun (WGS) entry which is preliminary data.</text>
</comment>
<gene>
    <name evidence="2" type="ORF">HPB48_001822</name>
</gene>
<dbReference type="EMBL" id="JABSTR010000005">
    <property type="protein sequence ID" value="KAH9369945.1"/>
    <property type="molecule type" value="Genomic_DNA"/>
</dbReference>
<protein>
    <submittedName>
        <fullName evidence="2">Uncharacterized protein</fullName>
    </submittedName>
</protein>
<accession>A0A9J6G5H0</accession>